<dbReference type="PRINTS" id="PR00081">
    <property type="entry name" value="GDHRDH"/>
</dbReference>
<dbReference type="EMBL" id="LATL02000146">
    <property type="protein sequence ID" value="KKD39987.1"/>
    <property type="molecule type" value="Genomic_DNA"/>
</dbReference>
<keyword evidence="1" id="KW-0560">Oxidoreductase</keyword>
<dbReference type="InterPro" id="IPR002347">
    <property type="entry name" value="SDR_fam"/>
</dbReference>
<dbReference type="PANTHER" id="PTHR43639:SF9">
    <property type="entry name" value="BLL5898 PROTEIN"/>
    <property type="match status" value="1"/>
</dbReference>
<organism evidence="2 3">
    <name type="scientific">Limnoraphis robusta CS-951</name>
    <dbReference type="NCBI Taxonomy" id="1637645"/>
    <lineage>
        <taxon>Bacteria</taxon>
        <taxon>Bacillati</taxon>
        <taxon>Cyanobacteriota</taxon>
        <taxon>Cyanophyceae</taxon>
        <taxon>Oscillatoriophycideae</taxon>
        <taxon>Oscillatoriales</taxon>
        <taxon>Sirenicapillariaceae</taxon>
        <taxon>Limnoraphis</taxon>
    </lineage>
</organism>
<sequence length="253" mass="27139">MIDLSGKVILVTGGSQGIGAATVKILNQAGADVILHYGKSQQKATEILQDLGEEACYLVQADLAEKNAAIELWKQAISWKGKIDVIVNNAGIIIPASIKDELETWNQTWQQTLQVNLIAVADLCREAIHHFQQQSGGIIINIASRAAFRGDTPDYIHYAASKGGVISLTRSIARGFAKDNILAYAIAPGFVRTERIIDTAIKTYGEANLTKDIPMGEMASPEDVGYVVAFLASGLSPHTTGTTIDINGASYVR</sequence>
<comment type="caution">
    <text evidence="2">The sequence shown here is derived from an EMBL/GenBank/DDBJ whole genome shotgun (WGS) entry which is preliminary data.</text>
</comment>
<dbReference type="CDD" id="cd05233">
    <property type="entry name" value="SDR_c"/>
    <property type="match status" value="1"/>
</dbReference>
<name>A0A0F5YMU1_9CYAN</name>
<dbReference type="PANTHER" id="PTHR43639">
    <property type="entry name" value="OXIDOREDUCTASE, SHORT-CHAIN DEHYDROGENASE/REDUCTASE FAMILY (AFU_ORTHOLOGUE AFUA_5G02870)"/>
    <property type="match status" value="1"/>
</dbReference>
<dbReference type="Pfam" id="PF13561">
    <property type="entry name" value="adh_short_C2"/>
    <property type="match status" value="1"/>
</dbReference>
<dbReference type="AlphaFoldDB" id="A0A0F5YMU1"/>
<proteinExistence type="predicted"/>
<dbReference type="GO" id="GO:0016491">
    <property type="term" value="F:oxidoreductase activity"/>
    <property type="evidence" value="ECO:0007669"/>
    <property type="project" value="UniProtKB-KW"/>
</dbReference>
<dbReference type="OrthoDB" id="9803333at2"/>
<dbReference type="RefSeq" id="WP_046276504.1">
    <property type="nucleotide sequence ID" value="NZ_LATL02000146.1"/>
</dbReference>
<dbReference type="SUPFAM" id="SSF51735">
    <property type="entry name" value="NAD(P)-binding Rossmann-fold domains"/>
    <property type="match status" value="1"/>
</dbReference>
<accession>A0A0F5YMU1</accession>
<evidence type="ECO:0000256" key="1">
    <source>
        <dbReference type="ARBA" id="ARBA00023002"/>
    </source>
</evidence>
<dbReference type="PRINTS" id="PR00080">
    <property type="entry name" value="SDRFAMILY"/>
</dbReference>
<protein>
    <submittedName>
        <fullName evidence="2">3-oxoacyl-ACP reductase</fullName>
    </submittedName>
</protein>
<dbReference type="Gene3D" id="3.40.50.720">
    <property type="entry name" value="NAD(P)-binding Rossmann-like Domain"/>
    <property type="match status" value="1"/>
</dbReference>
<dbReference type="PATRIC" id="fig|1637645.4.peg.2974"/>
<evidence type="ECO:0000313" key="3">
    <source>
        <dbReference type="Proteomes" id="UP000033607"/>
    </source>
</evidence>
<evidence type="ECO:0000313" key="2">
    <source>
        <dbReference type="EMBL" id="KKD39987.1"/>
    </source>
</evidence>
<gene>
    <name evidence="2" type="ORF">WN50_00370</name>
</gene>
<dbReference type="FunFam" id="3.40.50.720:FF:000084">
    <property type="entry name" value="Short-chain dehydrogenase reductase"/>
    <property type="match status" value="1"/>
</dbReference>
<dbReference type="Proteomes" id="UP000033607">
    <property type="component" value="Unassembled WGS sequence"/>
</dbReference>
<dbReference type="InterPro" id="IPR036291">
    <property type="entry name" value="NAD(P)-bd_dom_sf"/>
</dbReference>
<reference evidence="2 3" key="1">
    <citation type="submission" date="2015-06" db="EMBL/GenBank/DDBJ databases">
        <title>Draft genome assembly of filamentous brackish cyanobacterium Limnoraphis robusta strain CS-951.</title>
        <authorList>
            <person name="Willis A."/>
            <person name="Parks M."/>
            <person name="Burford M.A."/>
        </authorList>
    </citation>
    <scope>NUCLEOTIDE SEQUENCE [LARGE SCALE GENOMIC DNA]</scope>
    <source>
        <strain evidence="2 3">CS-951</strain>
    </source>
</reference>